<sequence>MYGQCLCGAIAFEVKPPTKWSAHCHCHLCRQAHGAAFVTWFGVESQQVKLMHDDNMLHWYASSDAGERGFCRNCGSTIFFRSERWPGELHIVLANMCDPIDREVSAHVYFDRHVSWIRNFDKLNQLGGENGTTPLKSIDPDLN</sequence>
<proteinExistence type="inferred from homology"/>
<keyword evidence="7" id="KW-1185">Reference proteome</keyword>
<evidence type="ECO:0000256" key="2">
    <source>
        <dbReference type="ARBA" id="ARBA00022723"/>
    </source>
</evidence>
<gene>
    <name evidence="6" type="ORF">ACFSJ3_04340</name>
</gene>
<evidence type="ECO:0000259" key="5">
    <source>
        <dbReference type="PROSITE" id="PS51891"/>
    </source>
</evidence>
<dbReference type="InterPro" id="IPR006913">
    <property type="entry name" value="CENP-V/GFA"/>
</dbReference>
<dbReference type="EMBL" id="JBHUHT010000008">
    <property type="protein sequence ID" value="MFD2095203.1"/>
    <property type="molecule type" value="Genomic_DNA"/>
</dbReference>
<dbReference type="PANTHER" id="PTHR33337">
    <property type="entry name" value="GFA DOMAIN-CONTAINING PROTEIN"/>
    <property type="match status" value="1"/>
</dbReference>
<evidence type="ECO:0000313" key="6">
    <source>
        <dbReference type="EMBL" id="MFD2095203.1"/>
    </source>
</evidence>
<accession>A0ABW4XLN6</accession>
<dbReference type="InterPro" id="IPR011057">
    <property type="entry name" value="Mss4-like_sf"/>
</dbReference>
<keyword evidence="2" id="KW-0479">Metal-binding</keyword>
<dbReference type="PANTHER" id="PTHR33337:SF40">
    <property type="entry name" value="CENP-V_GFA DOMAIN-CONTAINING PROTEIN-RELATED"/>
    <property type="match status" value="1"/>
</dbReference>
<dbReference type="Proteomes" id="UP001597380">
    <property type="component" value="Unassembled WGS sequence"/>
</dbReference>
<keyword evidence="3" id="KW-0862">Zinc</keyword>
<protein>
    <submittedName>
        <fullName evidence="6">GFA family protein</fullName>
    </submittedName>
</protein>
<evidence type="ECO:0000313" key="7">
    <source>
        <dbReference type="Proteomes" id="UP001597380"/>
    </source>
</evidence>
<comment type="caution">
    <text evidence="6">The sequence shown here is derived from an EMBL/GenBank/DDBJ whole genome shotgun (WGS) entry which is preliminary data.</text>
</comment>
<evidence type="ECO:0000256" key="4">
    <source>
        <dbReference type="ARBA" id="ARBA00023239"/>
    </source>
</evidence>
<evidence type="ECO:0000256" key="3">
    <source>
        <dbReference type="ARBA" id="ARBA00022833"/>
    </source>
</evidence>
<dbReference type="RefSeq" id="WP_345338365.1">
    <property type="nucleotide sequence ID" value="NZ_BAABLI010000005.1"/>
</dbReference>
<reference evidence="7" key="1">
    <citation type="journal article" date="2019" name="Int. J. Syst. Evol. Microbiol.">
        <title>The Global Catalogue of Microorganisms (GCM) 10K type strain sequencing project: providing services to taxonomists for standard genome sequencing and annotation.</title>
        <authorList>
            <consortium name="The Broad Institute Genomics Platform"/>
            <consortium name="The Broad Institute Genome Sequencing Center for Infectious Disease"/>
            <person name="Wu L."/>
            <person name="Ma J."/>
        </authorList>
    </citation>
    <scope>NUCLEOTIDE SEQUENCE [LARGE SCALE GENOMIC DNA]</scope>
    <source>
        <strain evidence="7">CGMCC 1.10992</strain>
    </source>
</reference>
<feature type="domain" description="CENP-V/GFA" evidence="5">
    <location>
        <begin position="1"/>
        <end position="110"/>
    </location>
</feature>
<name>A0ABW4XLN6_9GAMM</name>
<dbReference type="SUPFAM" id="SSF51316">
    <property type="entry name" value="Mss4-like"/>
    <property type="match status" value="1"/>
</dbReference>
<comment type="similarity">
    <text evidence="1">Belongs to the Gfa family.</text>
</comment>
<evidence type="ECO:0000256" key="1">
    <source>
        <dbReference type="ARBA" id="ARBA00005495"/>
    </source>
</evidence>
<dbReference type="PROSITE" id="PS51891">
    <property type="entry name" value="CENP_V_GFA"/>
    <property type="match status" value="1"/>
</dbReference>
<keyword evidence="4" id="KW-0456">Lyase</keyword>
<dbReference type="Pfam" id="PF04828">
    <property type="entry name" value="GFA"/>
    <property type="match status" value="1"/>
</dbReference>
<organism evidence="6 7">
    <name type="scientific">Corallincola platygyrae</name>
    <dbReference type="NCBI Taxonomy" id="1193278"/>
    <lineage>
        <taxon>Bacteria</taxon>
        <taxon>Pseudomonadati</taxon>
        <taxon>Pseudomonadota</taxon>
        <taxon>Gammaproteobacteria</taxon>
        <taxon>Alteromonadales</taxon>
        <taxon>Psychromonadaceae</taxon>
        <taxon>Corallincola</taxon>
    </lineage>
</organism>
<dbReference type="Gene3D" id="3.90.1590.10">
    <property type="entry name" value="glutathione-dependent formaldehyde- activating enzyme (gfa)"/>
    <property type="match status" value="1"/>
</dbReference>